<keyword evidence="2 3" id="KW-0040">ANK repeat</keyword>
<organism evidence="5 6">
    <name type="scientific">Plectosphaerella plurivora</name>
    <dbReference type="NCBI Taxonomy" id="936078"/>
    <lineage>
        <taxon>Eukaryota</taxon>
        <taxon>Fungi</taxon>
        <taxon>Dikarya</taxon>
        <taxon>Ascomycota</taxon>
        <taxon>Pezizomycotina</taxon>
        <taxon>Sordariomycetes</taxon>
        <taxon>Hypocreomycetidae</taxon>
        <taxon>Glomerellales</taxon>
        <taxon>Plectosphaerellaceae</taxon>
        <taxon>Plectosphaerella</taxon>
    </lineage>
</organism>
<dbReference type="InterPro" id="IPR036770">
    <property type="entry name" value="Ankyrin_rpt-contain_sf"/>
</dbReference>
<name>A0A9P8V8D4_9PEZI</name>
<gene>
    <name evidence="5" type="ORF">F5X68DRAFT_192725</name>
</gene>
<dbReference type="PANTHER" id="PTHR24198:SF165">
    <property type="entry name" value="ANKYRIN REPEAT-CONTAINING PROTEIN-RELATED"/>
    <property type="match status" value="1"/>
</dbReference>
<keyword evidence="4" id="KW-0812">Transmembrane</keyword>
<keyword evidence="4" id="KW-0472">Membrane</keyword>
<dbReference type="SMART" id="SM00248">
    <property type="entry name" value="ANK"/>
    <property type="match status" value="3"/>
</dbReference>
<feature type="repeat" description="ANK" evidence="3">
    <location>
        <begin position="17"/>
        <end position="46"/>
    </location>
</feature>
<dbReference type="PROSITE" id="PS50297">
    <property type="entry name" value="ANK_REP_REGION"/>
    <property type="match status" value="2"/>
</dbReference>
<dbReference type="SUPFAM" id="SSF48403">
    <property type="entry name" value="Ankyrin repeat"/>
    <property type="match status" value="1"/>
</dbReference>
<dbReference type="PANTHER" id="PTHR24198">
    <property type="entry name" value="ANKYRIN REPEAT AND PROTEIN KINASE DOMAIN-CONTAINING PROTEIN"/>
    <property type="match status" value="1"/>
</dbReference>
<sequence length="163" mass="17314">MLEKGADINAQGGLLGNALQAAVARGHKDIVMTLLEKGADINAQGGLYGNALNAAVVKGDEDIVITLLEKGANVNTQDGLLGDALQAAAAKEDAAILGILFQKGANLQYPWTHVSLPLRYLRLGIFFLLTCCVAMWAQALGHYPPSFVQKLSKSVETGPRFRI</sequence>
<evidence type="ECO:0000313" key="5">
    <source>
        <dbReference type="EMBL" id="KAH6681008.1"/>
    </source>
</evidence>
<dbReference type="AlphaFoldDB" id="A0A9P8V8D4"/>
<proteinExistence type="predicted"/>
<feature type="transmembrane region" description="Helical" evidence="4">
    <location>
        <begin position="120"/>
        <end position="139"/>
    </location>
</feature>
<dbReference type="Proteomes" id="UP000770015">
    <property type="component" value="Unassembled WGS sequence"/>
</dbReference>
<evidence type="ECO:0000256" key="4">
    <source>
        <dbReference type="SAM" id="Phobius"/>
    </source>
</evidence>
<dbReference type="PROSITE" id="PS50088">
    <property type="entry name" value="ANK_REPEAT"/>
    <property type="match status" value="2"/>
</dbReference>
<dbReference type="Pfam" id="PF12796">
    <property type="entry name" value="Ank_2"/>
    <property type="match status" value="1"/>
</dbReference>
<reference evidence="5" key="1">
    <citation type="journal article" date="2021" name="Nat. Commun.">
        <title>Genetic determinants of endophytism in the Arabidopsis root mycobiome.</title>
        <authorList>
            <person name="Mesny F."/>
            <person name="Miyauchi S."/>
            <person name="Thiergart T."/>
            <person name="Pickel B."/>
            <person name="Atanasova L."/>
            <person name="Karlsson M."/>
            <person name="Huettel B."/>
            <person name="Barry K.W."/>
            <person name="Haridas S."/>
            <person name="Chen C."/>
            <person name="Bauer D."/>
            <person name="Andreopoulos W."/>
            <person name="Pangilinan J."/>
            <person name="LaButti K."/>
            <person name="Riley R."/>
            <person name="Lipzen A."/>
            <person name="Clum A."/>
            <person name="Drula E."/>
            <person name="Henrissat B."/>
            <person name="Kohler A."/>
            <person name="Grigoriev I.V."/>
            <person name="Martin F.M."/>
            <person name="Hacquard S."/>
        </authorList>
    </citation>
    <scope>NUCLEOTIDE SEQUENCE</scope>
    <source>
        <strain evidence="5">MPI-SDFR-AT-0117</strain>
    </source>
</reference>
<evidence type="ECO:0000256" key="1">
    <source>
        <dbReference type="ARBA" id="ARBA00022737"/>
    </source>
</evidence>
<comment type="caution">
    <text evidence="5">The sequence shown here is derived from an EMBL/GenBank/DDBJ whole genome shotgun (WGS) entry which is preliminary data.</text>
</comment>
<evidence type="ECO:0000256" key="3">
    <source>
        <dbReference type="PROSITE-ProRule" id="PRU00023"/>
    </source>
</evidence>
<keyword evidence="1" id="KW-0677">Repeat</keyword>
<evidence type="ECO:0000256" key="2">
    <source>
        <dbReference type="ARBA" id="ARBA00023043"/>
    </source>
</evidence>
<evidence type="ECO:0000313" key="6">
    <source>
        <dbReference type="Proteomes" id="UP000770015"/>
    </source>
</evidence>
<keyword evidence="4" id="KW-1133">Transmembrane helix</keyword>
<dbReference type="Gene3D" id="1.25.40.20">
    <property type="entry name" value="Ankyrin repeat-containing domain"/>
    <property type="match status" value="1"/>
</dbReference>
<keyword evidence="6" id="KW-1185">Reference proteome</keyword>
<dbReference type="OrthoDB" id="4837942at2759"/>
<feature type="repeat" description="ANK" evidence="3">
    <location>
        <begin position="50"/>
        <end position="79"/>
    </location>
</feature>
<protein>
    <submittedName>
        <fullName evidence="5">Ankyrin repeat-containing domain protein</fullName>
    </submittedName>
</protein>
<accession>A0A9P8V8D4</accession>
<dbReference type="EMBL" id="JAGSXJ010000019">
    <property type="protein sequence ID" value="KAH6681008.1"/>
    <property type="molecule type" value="Genomic_DNA"/>
</dbReference>
<dbReference type="InterPro" id="IPR002110">
    <property type="entry name" value="Ankyrin_rpt"/>
</dbReference>